<protein>
    <submittedName>
        <fullName evidence="2">Uncharacterized protein</fullName>
    </submittedName>
</protein>
<sequence length="158" mass="17397">MSDEAGETDIFADHEVVKRLGRWTIARDFAIRAPHSTVVMDLRSPEIPDGVVTARVDLHRATLELLVADDTQIDQTRIIWMGRGRVTDAAGQRRGRRIVLAGSSADSEVRVKRGGVAILAAMVTREFIEDAKTAHRAGGSTTVDDPTRDPNATWRQPE</sequence>
<accession>A0AAU6SDB7</accession>
<evidence type="ECO:0000256" key="1">
    <source>
        <dbReference type="SAM" id="MobiDB-lite"/>
    </source>
</evidence>
<proteinExistence type="predicted"/>
<dbReference type="EMBL" id="CP151632">
    <property type="protein sequence ID" value="WZO34940.1"/>
    <property type="molecule type" value="Genomic_DNA"/>
</dbReference>
<feature type="region of interest" description="Disordered" evidence="1">
    <location>
        <begin position="133"/>
        <end position="158"/>
    </location>
</feature>
<organism evidence="2">
    <name type="scientific">Microbacterium sp. LWS13-1.2</name>
    <dbReference type="NCBI Taxonomy" id="3135264"/>
    <lineage>
        <taxon>Bacteria</taxon>
        <taxon>Bacillati</taxon>
        <taxon>Actinomycetota</taxon>
        <taxon>Actinomycetes</taxon>
        <taxon>Micrococcales</taxon>
        <taxon>Microbacteriaceae</taxon>
        <taxon>Microbacterium</taxon>
    </lineage>
</organism>
<reference evidence="2" key="1">
    <citation type="submission" date="2024-04" db="EMBL/GenBank/DDBJ databases">
        <authorList>
            <person name="Roder T."/>
            <person name="Oberhansli S."/>
            <person name="Kreuzer M."/>
        </authorList>
    </citation>
    <scope>NUCLEOTIDE SEQUENCE</scope>
    <source>
        <strain evidence="2">LWS13-1.2</strain>
    </source>
</reference>
<dbReference type="RefSeq" id="WP_349425792.1">
    <property type="nucleotide sequence ID" value="NZ_CP151632.1"/>
</dbReference>
<name>A0AAU6SDB7_9MICO</name>
<dbReference type="AlphaFoldDB" id="A0AAU6SDB7"/>
<evidence type="ECO:0000313" key="2">
    <source>
        <dbReference type="EMBL" id="WZO34940.1"/>
    </source>
</evidence>
<gene>
    <name evidence="2" type="ORF">MRBLWS13_002612</name>
</gene>